<evidence type="ECO:0000256" key="4">
    <source>
        <dbReference type="SAM" id="SignalP"/>
    </source>
</evidence>
<dbReference type="InterPro" id="IPR018389">
    <property type="entry name" value="DctP_fam"/>
</dbReference>
<dbReference type="PANTHER" id="PTHR33376">
    <property type="match status" value="1"/>
</dbReference>
<gene>
    <name evidence="5" type="ORF">BTW07_11705</name>
</gene>
<proteinExistence type="inferred from homology"/>
<dbReference type="STRING" id="404433.BTW07_11705"/>
<accession>A0A1Q8SRC9</accession>
<protein>
    <submittedName>
        <fullName evidence="5">C4-dicarboxylate ABC transporter</fullName>
    </submittedName>
</protein>
<dbReference type="OrthoDB" id="9771186at2"/>
<dbReference type="InterPro" id="IPR038404">
    <property type="entry name" value="TRAP_DctP_sf"/>
</dbReference>
<dbReference type="PANTHER" id="PTHR33376:SF7">
    <property type="entry name" value="C4-DICARBOXYLATE-BINDING PROTEIN DCTB"/>
    <property type="match status" value="1"/>
</dbReference>
<evidence type="ECO:0000256" key="3">
    <source>
        <dbReference type="ARBA" id="ARBA00022729"/>
    </source>
</evidence>
<evidence type="ECO:0000313" key="5">
    <source>
        <dbReference type="EMBL" id="OLO03942.1"/>
    </source>
</evidence>
<feature type="signal peptide" evidence="4">
    <location>
        <begin position="1"/>
        <end position="29"/>
    </location>
</feature>
<dbReference type="NCBIfam" id="TIGR00787">
    <property type="entry name" value="dctP"/>
    <property type="match status" value="1"/>
</dbReference>
<name>A0A1Q8SRC9_9GAMM</name>
<organism evidence="5 6">
    <name type="scientific">Salinicola socius</name>
    <dbReference type="NCBI Taxonomy" id="404433"/>
    <lineage>
        <taxon>Bacteria</taxon>
        <taxon>Pseudomonadati</taxon>
        <taxon>Pseudomonadota</taxon>
        <taxon>Gammaproteobacteria</taxon>
        <taxon>Oceanospirillales</taxon>
        <taxon>Halomonadaceae</taxon>
        <taxon>Salinicola</taxon>
    </lineage>
</organism>
<dbReference type="Gene3D" id="3.40.190.170">
    <property type="entry name" value="Bacterial extracellular solute-binding protein, family 7"/>
    <property type="match status" value="1"/>
</dbReference>
<dbReference type="AlphaFoldDB" id="A0A1Q8SRC9"/>
<keyword evidence="3 4" id="KW-0732">Signal</keyword>
<dbReference type="InterPro" id="IPR004682">
    <property type="entry name" value="TRAP_DctP"/>
</dbReference>
<dbReference type="Proteomes" id="UP000186878">
    <property type="component" value="Unassembled WGS sequence"/>
</dbReference>
<dbReference type="CDD" id="cd13669">
    <property type="entry name" value="PBP2_TRAP_TM0322_like"/>
    <property type="match status" value="1"/>
</dbReference>
<feature type="chain" id="PRO_5013045095" evidence="4">
    <location>
        <begin position="30"/>
        <end position="331"/>
    </location>
</feature>
<dbReference type="GO" id="GO:0055085">
    <property type="term" value="P:transmembrane transport"/>
    <property type="evidence" value="ECO:0007669"/>
    <property type="project" value="InterPro"/>
</dbReference>
<dbReference type="EMBL" id="MSDO01000017">
    <property type="protein sequence ID" value="OLO03942.1"/>
    <property type="molecule type" value="Genomic_DNA"/>
</dbReference>
<keyword evidence="6" id="KW-1185">Reference proteome</keyword>
<dbReference type="PIRSF" id="PIRSF006470">
    <property type="entry name" value="DctB"/>
    <property type="match status" value="1"/>
</dbReference>
<comment type="caution">
    <text evidence="5">The sequence shown here is derived from an EMBL/GenBank/DDBJ whole genome shotgun (WGS) entry which is preliminary data.</text>
</comment>
<sequence length="331" mass="36068">MITQRFFRLTASLTLAGLSTLALTGMAQAATEIRVAYGNQPGEPVDVAVKAWAKSVEKASDGELTLKAFPASQLGGETEVMEQARFGSPLITITAYSNFMSSVPDLAVLDAPYLADDFDSKLKVFDSDWFADQETKVESAGYHIVIPNSVYGVRHLLSREAVSTPEDLAGVKIRVQNSPMYVAAIKAMGAVPTPMSLGDVYPALAQGLVDGVENPLPVLYGGKFYEVVKNLNLTAHMHTVAPFVTGEAFWQQLSPEDQQILTETGQEMAKNLRGLVEKETEKSLQQLKDAGVQVHEVDTAPFRERAQKEIPAEFPQWSEGLYQEVSDIING</sequence>
<dbReference type="RefSeq" id="WP_075570350.1">
    <property type="nucleotide sequence ID" value="NZ_MSDO01000017.1"/>
</dbReference>
<dbReference type="NCBIfam" id="NF037995">
    <property type="entry name" value="TRAP_S1"/>
    <property type="match status" value="1"/>
</dbReference>
<comment type="similarity">
    <text evidence="1">Belongs to the bacterial solute-binding protein 7 family.</text>
</comment>
<dbReference type="Pfam" id="PF03480">
    <property type="entry name" value="DctP"/>
    <property type="match status" value="1"/>
</dbReference>
<evidence type="ECO:0000313" key="6">
    <source>
        <dbReference type="Proteomes" id="UP000186878"/>
    </source>
</evidence>
<dbReference type="GO" id="GO:0030288">
    <property type="term" value="C:outer membrane-bounded periplasmic space"/>
    <property type="evidence" value="ECO:0007669"/>
    <property type="project" value="InterPro"/>
</dbReference>
<reference evidence="5 6" key="1">
    <citation type="submission" date="2016-12" db="EMBL/GenBank/DDBJ databases">
        <title>Draft genome sequences of strains Salinicola socius SMB35, Salinicola sp. MH3R3-1 and Chromohalobacter sp. SMB17 from the Verkhnekamsk potash mining region of Russia.</title>
        <authorList>
            <person name="Mavrodi D.V."/>
            <person name="Olsson B.E."/>
            <person name="Korsakova E.S."/>
            <person name="Pyankova A."/>
            <person name="Mavrodi O.V."/>
            <person name="Plotnikova E.G."/>
        </authorList>
    </citation>
    <scope>NUCLEOTIDE SEQUENCE [LARGE SCALE GENOMIC DNA]</scope>
    <source>
        <strain evidence="5 6">SMB35</strain>
    </source>
</reference>
<keyword evidence="2" id="KW-0813">Transport</keyword>
<evidence type="ECO:0000256" key="2">
    <source>
        <dbReference type="ARBA" id="ARBA00022448"/>
    </source>
</evidence>
<evidence type="ECO:0000256" key="1">
    <source>
        <dbReference type="ARBA" id="ARBA00009023"/>
    </source>
</evidence>